<dbReference type="HAMAP" id="MF_00406">
    <property type="entry name" value="FabZ"/>
    <property type="match status" value="1"/>
</dbReference>
<dbReference type="SUPFAM" id="SSF54637">
    <property type="entry name" value="Thioesterase/thiol ester dehydrase-isomerase"/>
    <property type="match status" value="1"/>
</dbReference>
<keyword evidence="4 8" id="KW-0441">Lipid A biosynthesis</keyword>
<evidence type="ECO:0000313" key="9">
    <source>
        <dbReference type="EMBL" id="SME89661.1"/>
    </source>
</evidence>
<dbReference type="EC" id="4.2.1.59" evidence="8"/>
<keyword evidence="10" id="KW-1185">Reference proteome</keyword>
<evidence type="ECO:0000256" key="4">
    <source>
        <dbReference type="ARBA" id="ARBA00022556"/>
    </source>
</evidence>
<gene>
    <name evidence="8" type="primary">fabZ</name>
    <name evidence="9" type="ORF">SAMN06295933_0325</name>
</gene>
<evidence type="ECO:0000256" key="5">
    <source>
        <dbReference type="ARBA" id="ARBA00023098"/>
    </source>
</evidence>
<dbReference type="NCBIfam" id="NF000582">
    <property type="entry name" value="PRK00006.1"/>
    <property type="match status" value="1"/>
</dbReference>
<dbReference type="Gene3D" id="3.10.129.10">
    <property type="entry name" value="Hotdog Thioesterase"/>
    <property type="match status" value="1"/>
</dbReference>
<keyword evidence="2 8" id="KW-0963">Cytoplasm</keyword>
<evidence type="ECO:0000256" key="1">
    <source>
        <dbReference type="ARBA" id="ARBA00004496"/>
    </source>
</evidence>
<dbReference type="OrthoDB" id="9772788at2"/>
<dbReference type="InterPro" id="IPR029069">
    <property type="entry name" value="HotDog_dom_sf"/>
</dbReference>
<evidence type="ECO:0000256" key="8">
    <source>
        <dbReference type="HAMAP-Rule" id="MF_00406"/>
    </source>
</evidence>
<dbReference type="InterPro" id="IPR010084">
    <property type="entry name" value="FabZ"/>
</dbReference>
<dbReference type="PANTHER" id="PTHR30272">
    <property type="entry name" value="3-HYDROXYACYL-[ACYL-CARRIER-PROTEIN] DEHYDRATASE"/>
    <property type="match status" value="1"/>
</dbReference>
<comment type="function">
    <text evidence="7 8">Involved in unsaturated fatty acids biosynthesis. Catalyzes the dehydration of short chain beta-hydroxyacyl-ACPs and long chain saturated and unsaturated beta-hydroxyacyl-ACPs.</text>
</comment>
<dbReference type="Pfam" id="PF07977">
    <property type="entry name" value="FabA"/>
    <property type="match status" value="1"/>
</dbReference>
<evidence type="ECO:0000256" key="2">
    <source>
        <dbReference type="ARBA" id="ARBA00022490"/>
    </source>
</evidence>
<dbReference type="InterPro" id="IPR013114">
    <property type="entry name" value="FabA_FabZ"/>
</dbReference>
<comment type="subcellular location">
    <subcellularLocation>
        <location evidence="1 8">Cytoplasm</location>
    </subcellularLocation>
</comment>
<sequence length="154" mass="17238">MSKTEISYLNIQKIMLMLPHRYPFLLVDRVEELIPGEHVKAYKNVTMNEPFFQGHFPDLPVMPGVLIIEALAQAGGMIVLSVDGIDVDNKVFLFTGIDKVKFRRPVVPGDKLELNVTKIRNKMNIWKMKCVATVDGEIAAQGEVSAAIVDKESL</sequence>
<comment type="catalytic activity">
    <reaction evidence="8">
        <text>a (3R)-hydroxyacyl-[ACP] = a (2E)-enoyl-[ACP] + H2O</text>
        <dbReference type="Rhea" id="RHEA:13097"/>
        <dbReference type="Rhea" id="RHEA-COMP:9925"/>
        <dbReference type="Rhea" id="RHEA-COMP:9945"/>
        <dbReference type="ChEBI" id="CHEBI:15377"/>
        <dbReference type="ChEBI" id="CHEBI:78784"/>
        <dbReference type="ChEBI" id="CHEBI:78827"/>
        <dbReference type="EC" id="4.2.1.59"/>
    </reaction>
</comment>
<comment type="similarity">
    <text evidence="8">Belongs to the thioester dehydratase family. FabZ subfamily.</text>
</comment>
<dbReference type="PANTHER" id="PTHR30272:SF1">
    <property type="entry name" value="3-HYDROXYACYL-[ACYL-CARRIER-PROTEIN] DEHYDRATASE"/>
    <property type="match status" value="1"/>
</dbReference>
<feature type="active site" evidence="8">
    <location>
        <position position="55"/>
    </location>
</feature>
<protein>
    <recommendedName>
        <fullName evidence="8">3-hydroxyacyl-[acyl-carrier-protein] dehydratase FabZ</fullName>
        <ecNumber evidence="8">4.2.1.59</ecNumber>
    </recommendedName>
    <alternativeName>
        <fullName evidence="8">(3R)-hydroxymyristoyl-[acyl-carrier-protein] dehydratase</fullName>
        <shortName evidence="8">(3R)-hydroxymyristoyl-ACP dehydrase</shortName>
    </alternativeName>
    <alternativeName>
        <fullName evidence="8">Beta-hydroxyacyl-ACP dehydratase</fullName>
    </alternativeName>
</protein>
<dbReference type="GO" id="GO:0005737">
    <property type="term" value="C:cytoplasm"/>
    <property type="evidence" value="ECO:0007669"/>
    <property type="project" value="UniProtKB-SubCell"/>
</dbReference>
<dbReference type="AlphaFoldDB" id="A0A1X7C4C6"/>
<keyword evidence="5 8" id="KW-0443">Lipid metabolism</keyword>
<dbReference type="NCBIfam" id="TIGR01750">
    <property type="entry name" value="fabZ"/>
    <property type="match status" value="1"/>
</dbReference>
<organism evidence="9 10">
    <name type="scientific">Desulfovibrio gilichinskyi</name>
    <dbReference type="NCBI Taxonomy" id="1519643"/>
    <lineage>
        <taxon>Bacteria</taxon>
        <taxon>Pseudomonadati</taxon>
        <taxon>Thermodesulfobacteriota</taxon>
        <taxon>Desulfovibrionia</taxon>
        <taxon>Desulfovibrionales</taxon>
        <taxon>Desulfovibrionaceae</taxon>
        <taxon>Desulfovibrio</taxon>
    </lineage>
</organism>
<evidence type="ECO:0000256" key="7">
    <source>
        <dbReference type="ARBA" id="ARBA00025049"/>
    </source>
</evidence>
<dbReference type="GO" id="GO:0016020">
    <property type="term" value="C:membrane"/>
    <property type="evidence" value="ECO:0007669"/>
    <property type="project" value="GOC"/>
</dbReference>
<reference evidence="10" key="1">
    <citation type="submission" date="2017-04" db="EMBL/GenBank/DDBJ databases">
        <authorList>
            <person name="Varghese N."/>
            <person name="Submissions S."/>
        </authorList>
    </citation>
    <scope>NUCLEOTIDE SEQUENCE [LARGE SCALE GENOMIC DNA]</scope>
    <source>
        <strain evidence="10">K3S</strain>
    </source>
</reference>
<proteinExistence type="inferred from homology"/>
<dbReference type="FunFam" id="3.10.129.10:FF:000001">
    <property type="entry name" value="3-hydroxyacyl-[acyl-carrier-protein] dehydratase FabZ"/>
    <property type="match status" value="1"/>
</dbReference>
<evidence type="ECO:0000313" key="10">
    <source>
        <dbReference type="Proteomes" id="UP000192906"/>
    </source>
</evidence>
<dbReference type="Proteomes" id="UP000192906">
    <property type="component" value="Unassembled WGS sequence"/>
</dbReference>
<dbReference type="GO" id="GO:0006633">
    <property type="term" value="P:fatty acid biosynthetic process"/>
    <property type="evidence" value="ECO:0007669"/>
    <property type="project" value="UniProtKB-UniRule"/>
</dbReference>
<dbReference type="EMBL" id="FWZU01000001">
    <property type="protein sequence ID" value="SME89661.1"/>
    <property type="molecule type" value="Genomic_DNA"/>
</dbReference>
<accession>A0A1X7C4C6</accession>
<keyword evidence="3 8" id="KW-0444">Lipid biosynthesis</keyword>
<name>A0A1X7C4C6_9BACT</name>
<keyword evidence="6 8" id="KW-0456">Lyase</keyword>
<evidence type="ECO:0000256" key="3">
    <source>
        <dbReference type="ARBA" id="ARBA00022516"/>
    </source>
</evidence>
<dbReference type="STRING" id="1519643.SAMN06295933_0325"/>
<evidence type="ECO:0000256" key="6">
    <source>
        <dbReference type="ARBA" id="ARBA00023239"/>
    </source>
</evidence>
<dbReference type="CDD" id="cd01288">
    <property type="entry name" value="FabZ"/>
    <property type="match status" value="1"/>
</dbReference>
<dbReference type="RefSeq" id="WP_085097334.1">
    <property type="nucleotide sequence ID" value="NZ_FWZU01000001.1"/>
</dbReference>
<dbReference type="GO" id="GO:0019171">
    <property type="term" value="F:(3R)-hydroxyacyl-[acyl-carrier-protein] dehydratase activity"/>
    <property type="evidence" value="ECO:0007669"/>
    <property type="project" value="UniProtKB-EC"/>
</dbReference>
<dbReference type="GO" id="GO:0009245">
    <property type="term" value="P:lipid A biosynthetic process"/>
    <property type="evidence" value="ECO:0007669"/>
    <property type="project" value="UniProtKB-UniRule"/>
</dbReference>